<organism evidence="3 4">
    <name type="scientific">Daedalea quercina L-15889</name>
    <dbReference type="NCBI Taxonomy" id="1314783"/>
    <lineage>
        <taxon>Eukaryota</taxon>
        <taxon>Fungi</taxon>
        <taxon>Dikarya</taxon>
        <taxon>Basidiomycota</taxon>
        <taxon>Agaricomycotina</taxon>
        <taxon>Agaricomycetes</taxon>
        <taxon>Polyporales</taxon>
        <taxon>Fomitopsis</taxon>
    </lineage>
</organism>
<dbReference type="InterPro" id="IPR011333">
    <property type="entry name" value="SKP1/BTB/POZ_sf"/>
</dbReference>
<dbReference type="STRING" id="1314783.A0A165LDR2"/>
<evidence type="ECO:0000259" key="2">
    <source>
        <dbReference type="PROSITE" id="PS50097"/>
    </source>
</evidence>
<dbReference type="EMBL" id="KV429134">
    <property type="protein sequence ID" value="KZT64283.1"/>
    <property type="molecule type" value="Genomic_DNA"/>
</dbReference>
<evidence type="ECO:0000256" key="1">
    <source>
        <dbReference type="SAM" id="MobiDB-lite"/>
    </source>
</evidence>
<dbReference type="Gene3D" id="3.30.710.10">
    <property type="entry name" value="Potassium Channel Kv1.1, Chain A"/>
    <property type="match status" value="1"/>
</dbReference>
<sequence>MSTIDSTQKLRSASPSSRKRARLDDQLDDCKVAKELQASCWAIPVHDPVYYFTDGSCVLRVEDTLFNVHRTMLSKDSSMFSTMFALPVPSAGDCAEGSSDQNPVYLAGDTVAEFRSLMWALYALPHELLAVHHDPSVYFPRLMDVAKLSNKYSFKSIEAWALDAVNDLVLREQNNIGLSALLPYDLSHVPQITFTPTGQLFSRLIHLAHACGHESLLNTMINLLRKRMRQAIDYAYLAMTLADELDLRKLRGAAYMEILRRGSLFPSSSPFSSPIPGSIQAQDREESSVEEEQIAHNELLMSPEQKLRLLSGYYRLTASWESLRRHPLSFDHAPTCGATWHQHGCSQSWLEFWKEKTRCEAVLDIGMADVPGRLKAVGRELDRWGSATYMHHDCRQVARRGIEQKAKEVEALLPDYFVVRPL</sequence>
<protein>
    <recommendedName>
        <fullName evidence="2">BTB domain-containing protein</fullName>
    </recommendedName>
</protein>
<dbReference type="AlphaFoldDB" id="A0A165LDR2"/>
<reference evidence="3 4" key="1">
    <citation type="journal article" date="2016" name="Mol. Biol. Evol.">
        <title>Comparative Genomics of Early-Diverging Mushroom-Forming Fungi Provides Insights into the Origins of Lignocellulose Decay Capabilities.</title>
        <authorList>
            <person name="Nagy L.G."/>
            <person name="Riley R."/>
            <person name="Tritt A."/>
            <person name="Adam C."/>
            <person name="Daum C."/>
            <person name="Floudas D."/>
            <person name="Sun H."/>
            <person name="Yadav J.S."/>
            <person name="Pangilinan J."/>
            <person name="Larsson K.H."/>
            <person name="Matsuura K."/>
            <person name="Barry K."/>
            <person name="Labutti K."/>
            <person name="Kuo R."/>
            <person name="Ohm R.A."/>
            <person name="Bhattacharya S.S."/>
            <person name="Shirouzu T."/>
            <person name="Yoshinaga Y."/>
            <person name="Martin F.M."/>
            <person name="Grigoriev I.V."/>
            <person name="Hibbett D.S."/>
        </authorList>
    </citation>
    <scope>NUCLEOTIDE SEQUENCE [LARGE SCALE GENOMIC DNA]</scope>
    <source>
        <strain evidence="3 4">L-15889</strain>
    </source>
</reference>
<name>A0A165LDR2_9APHY</name>
<dbReference type="InterPro" id="IPR000210">
    <property type="entry name" value="BTB/POZ_dom"/>
</dbReference>
<gene>
    <name evidence="3" type="ORF">DAEQUDRAFT_678817</name>
</gene>
<dbReference type="OrthoDB" id="8117402at2759"/>
<dbReference type="PROSITE" id="PS50097">
    <property type="entry name" value="BTB"/>
    <property type="match status" value="1"/>
</dbReference>
<accession>A0A165LDR2</accession>
<evidence type="ECO:0000313" key="4">
    <source>
        <dbReference type="Proteomes" id="UP000076727"/>
    </source>
</evidence>
<proteinExistence type="predicted"/>
<evidence type="ECO:0000313" key="3">
    <source>
        <dbReference type="EMBL" id="KZT64283.1"/>
    </source>
</evidence>
<feature type="region of interest" description="Disordered" evidence="1">
    <location>
        <begin position="1"/>
        <end position="22"/>
    </location>
</feature>
<feature type="domain" description="BTB" evidence="2">
    <location>
        <begin position="55"/>
        <end position="122"/>
    </location>
</feature>
<keyword evidence="4" id="KW-1185">Reference proteome</keyword>
<dbReference type="Proteomes" id="UP000076727">
    <property type="component" value="Unassembled WGS sequence"/>
</dbReference>